<gene>
    <name evidence="2" type="primary">ORF3894</name>
</gene>
<feature type="compositionally biased region" description="Polar residues" evidence="1">
    <location>
        <begin position="1"/>
        <end position="15"/>
    </location>
</feature>
<evidence type="ECO:0000256" key="1">
    <source>
        <dbReference type="SAM" id="MobiDB-lite"/>
    </source>
</evidence>
<dbReference type="AlphaFoldDB" id="A0A0B6XWI4"/>
<dbReference type="EMBL" id="HACG01001547">
    <property type="protein sequence ID" value="CEK48412.1"/>
    <property type="molecule type" value="Transcribed_RNA"/>
</dbReference>
<proteinExistence type="predicted"/>
<organism evidence="2">
    <name type="scientific">Arion vulgaris</name>
    <dbReference type="NCBI Taxonomy" id="1028688"/>
    <lineage>
        <taxon>Eukaryota</taxon>
        <taxon>Metazoa</taxon>
        <taxon>Spiralia</taxon>
        <taxon>Lophotrochozoa</taxon>
        <taxon>Mollusca</taxon>
        <taxon>Gastropoda</taxon>
        <taxon>Heterobranchia</taxon>
        <taxon>Euthyneura</taxon>
        <taxon>Panpulmonata</taxon>
        <taxon>Eupulmonata</taxon>
        <taxon>Stylommatophora</taxon>
        <taxon>Helicina</taxon>
        <taxon>Arionoidea</taxon>
        <taxon>Arionidae</taxon>
        <taxon>Arion</taxon>
    </lineage>
</organism>
<feature type="non-terminal residue" evidence="2">
    <location>
        <position position="90"/>
    </location>
</feature>
<reference evidence="2" key="1">
    <citation type="submission" date="2014-12" db="EMBL/GenBank/DDBJ databases">
        <title>Insight into the proteome of Arion vulgaris.</title>
        <authorList>
            <person name="Aradska J."/>
            <person name="Bulat T."/>
            <person name="Smidak R."/>
            <person name="Sarate P."/>
            <person name="Gangsoo J."/>
            <person name="Sialana F."/>
            <person name="Bilban M."/>
            <person name="Lubec G."/>
        </authorList>
    </citation>
    <scope>NUCLEOTIDE SEQUENCE</scope>
    <source>
        <tissue evidence="2">Skin</tissue>
    </source>
</reference>
<feature type="non-terminal residue" evidence="2">
    <location>
        <position position="1"/>
    </location>
</feature>
<accession>A0A0B6XWI4</accession>
<evidence type="ECO:0000313" key="2">
    <source>
        <dbReference type="EMBL" id="CEK48412.1"/>
    </source>
</evidence>
<name>A0A0B6XWI4_9EUPU</name>
<protein>
    <submittedName>
        <fullName evidence="2">Uncharacterized protein</fullName>
    </submittedName>
</protein>
<sequence>KTIRNSQHQVSQYRSSMKEQHSKTYVEKNVKLSDDLNRMKVRRKAKLRYRRHLESLLKIDLSTAVSRLKRSKKKRVSCQRKEMYVDFQSI</sequence>
<feature type="region of interest" description="Disordered" evidence="1">
    <location>
        <begin position="1"/>
        <end position="24"/>
    </location>
</feature>